<gene>
    <name evidence="2" type="ORF">IF129_15885</name>
</gene>
<evidence type="ECO:0000313" key="2">
    <source>
        <dbReference type="EMBL" id="MBD3933026.1"/>
    </source>
</evidence>
<sequence>MGITEIVVGTLMAAQAVEEAGKNAPKGGGGMNNDPGATGEADVMLDEMSRDDD</sequence>
<organism evidence="2 3">
    <name type="scientific">Streptomyces chumphonensis</name>
    <dbReference type="NCBI Taxonomy" id="1214925"/>
    <lineage>
        <taxon>Bacteria</taxon>
        <taxon>Bacillati</taxon>
        <taxon>Actinomycetota</taxon>
        <taxon>Actinomycetes</taxon>
        <taxon>Kitasatosporales</taxon>
        <taxon>Streptomycetaceae</taxon>
        <taxon>Streptomyces</taxon>
    </lineage>
</organism>
<feature type="region of interest" description="Disordered" evidence="1">
    <location>
        <begin position="21"/>
        <end position="53"/>
    </location>
</feature>
<proteinExistence type="predicted"/>
<comment type="caution">
    <text evidence="2">The sequence shown here is derived from an EMBL/GenBank/DDBJ whole genome shotgun (WGS) entry which is preliminary data.</text>
</comment>
<feature type="compositionally biased region" description="Acidic residues" evidence="1">
    <location>
        <begin position="43"/>
        <end position="53"/>
    </location>
</feature>
<reference evidence="2" key="1">
    <citation type="submission" date="2020-09" db="EMBL/GenBank/DDBJ databases">
        <title>Secondary metabolite and genome analysis of marine Streptomyces chumphonensis KK1-2T.</title>
        <authorList>
            <person name="Phongsopitanun W."/>
            <person name="Kanchanasin P."/>
            <person name="Pittayakhajonwut P."/>
            <person name="Suwanborirux K."/>
            <person name="Tanasupawat S."/>
        </authorList>
    </citation>
    <scope>NUCLEOTIDE SEQUENCE</scope>
    <source>
        <strain evidence="2">KK1-2</strain>
    </source>
</reference>
<protein>
    <submittedName>
        <fullName evidence="2">Uncharacterized protein</fullName>
    </submittedName>
</protein>
<keyword evidence="3" id="KW-1185">Reference proteome</keyword>
<evidence type="ECO:0000313" key="3">
    <source>
        <dbReference type="Proteomes" id="UP000632289"/>
    </source>
</evidence>
<accession>A0A927F0M1</accession>
<name>A0A927F0M1_9ACTN</name>
<dbReference type="EMBL" id="JACXYU010000007">
    <property type="protein sequence ID" value="MBD3933026.1"/>
    <property type="molecule type" value="Genomic_DNA"/>
</dbReference>
<dbReference type="RefSeq" id="WP_191210310.1">
    <property type="nucleotide sequence ID" value="NZ_BAABKL010000050.1"/>
</dbReference>
<dbReference type="Proteomes" id="UP000632289">
    <property type="component" value="Unassembled WGS sequence"/>
</dbReference>
<dbReference type="AlphaFoldDB" id="A0A927F0M1"/>
<evidence type="ECO:0000256" key="1">
    <source>
        <dbReference type="SAM" id="MobiDB-lite"/>
    </source>
</evidence>